<dbReference type="AlphaFoldDB" id="W4VD70"/>
<gene>
    <name evidence="8" type="primary">rpsT</name>
    <name evidence="11" type="ORF">JCM21714_64</name>
</gene>
<dbReference type="Proteomes" id="UP000019102">
    <property type="component" value="Unassembled WGS sequence"/>
</dbReference>
<dbReference type="HAMAP" id="MF_00500">
    <property type="entry name" value="Ribosomal_bS20"/>
    <property type="match status" value="1"/>
</dbReference>
<dbReference type="GO" id="GO:0070181">
    <property type="term" value="F:small ribosomal subunit rRNA binding"/>
    <property type="evidence" value="ECO:0007669"/>
    <property type="project" value="TreeGrafter"/>
</dbReference>
<evidence type="ECO:0000256" key="10">
    <source>
        <dbReference type="SAM" id="MobiDB-lite"/>
    </source>
</evidence>
<comment type="caution">
    <text evidence="11">The sequence shown here is derived from an EMBL/GenBank/DDBJ whole genome shotgun (WGS) entry which is preliminary data.</text>
</comment>
<comment type="function">
    <text evidence="1 8">Binds directly to 16S ribosomal RNA.</text>
</comment>
<dbReference type="GO" id="GO:0003735">
    <property type="term" value="F:structural constituent of ribosome"/>
    <property type="evidence" value="ECO:0007669"/>
    <property type="project" value="InterPro"/>
</dbReference>
<evidence type="ECO:0000256" key="9">
    <source>
        <dbReference type="SAM" id="Coils"/>
    </source>
</evidence>
<accession>W4VD70</accession>
<evidence type="ECO:0000313" key="12">
    <source>
        <dbReference type="Proteomes" id="UP000019102"/>
    </source>
</evidence>
<feature type="region of interest" description="Disordered" evidence="10">
    <location>
        <begin position="70"/>
        <end position="93"/>
    </location>
</feature>
<evidence type="ECO:0000256" key="7">
    <source>
        <dbReference type="ARBA" id="ARBA00035136"/>
    </source>
</evidence>
<keyword evidence="6 8" id="KW-0687">Ribonucleoprotein</keyword>
<evidence type="ECO:0000313" key="11">
    <source>
        <dbReference type="EMBL" id="GAE91126.1"/>
    </source>
</evidence>
<evidence type="ECO:0000256" key="3">
    <source>
        <dbReference type="ARBA" id="ARBA00022730"/>
    </source>
</evidence>
<dbReference type="SUPFAM" id="SSF46992">
    <property type="entry name" value="Ribosomal protein S20"/>
    <property type="match status" value="1"/>
</dbReference>
<dbReference type="EMBL" id="BAVS01000001">
    <property type="protein sequence ID" value="GAE91126.1"/>
    <property type="molecule type" value="Genomic_DNA"/>
</dbReference>
<reference evidence="11 12" key="1">
    <citation type="journal article" date="2014" name="Genome Announc.">
        <title>Draft Genome Sequence of the Boron-Tolerant and Moderately Halotolerant Bacterium Gracilibacillus boraciitolerans JCM 21714T.</title>
        <authorList>
            <person name="Ahmed I."/>
            <person name="Oshima K."/>
            <person name="Suda W."/>
            <person name="Kitamura K."/>
            <person name="Iida T."/>
            <person name="Ohmori Y."/>
            <person name="Fujiwara T."/>
            <person name="Hattori M."/>
            <person name="Ohkuma M."/>
        </authorList>
    </citation>
    <scope>NUCLEOTIDE SEQUENCE [LARGE SCALE GENOMIC DNA]</scope>
    <source>
        <strain evidence="11 12">JCM 21714</strain>
    </source>
</reference>
<dbReference type="GO" id="GO:0005829">
    <property type="term" value="C:cytosol"/>
    <property type="evidence" value="ECO:0007669"/>
    <property type="project" value="TreeGrafter"/>
</dbReference>
<comment type="similarity">
    <text evidence="2 8">Belongs to the bacterial ribosomal protein bS20 family.</text>
</comment>
<dbReference type="STRING" id="1298598.JCM21714_64"/>
<keyword evidence="4 8" id="KW-0694">RNA-binding</keyword>
<proteinExistence type="inferred from homology"/>
<dbReference type="InterPro" id="IPR002583">
    <property type="entry name" value="Ribosomal_bS20"/>
</dbReference>
<dbReference type="Pfam" id="PF01649">
    <property type="entry name" value="Ribosomal_S20p"/>
    <property type="match status" value="1"/>
</dbReference>
<evidence type="ECO:0000256" key="5">
    <source>
        <dbReference type="ARBA" id="ARBA00022980"/>
    </source>
</evidence>
<feature type="coiled-coil region" evidence="9">
    <location>
        <begin position="42"/>
        <end position="69"/>
    </location>
</feature>
<dbReference type="PANTHER" id="PTHR33398">
    <property type="entry name" value="30S RIBOSOMAL PROTEIN S20"/>
    <property type="match status" value="1"/>
</dbReference>
<sequence length="93" mass="10412">MEVKELANIKSAIKRVRTNEDHRLQNQSVKTDMRSHIKKVEALVANKEVENAKAALQTATKKIDKAVQKGLVHQNKGDRQKSRLAKKVNGLSA</sequence>
<dbReference type="NCBIfam" id="TIGR00029">
    <property type="entry name" value="S20"/>
    <property type="match status" value="1"/>
</dbReference>
<keyword evidence="3 8" id="KW-0699">rRNA-binding</keyword>
<organism evidence="11 12">
    <name type="scientific">Gracilibacillus boraciitolerans JCM 21714</name>
    <dbReference type="NCBI Taxonomy" id="1298598"/>
    <lineage>
        <taxon>Bacteria</taxon>
        <taxon>Bacillati</taxon>
        <taxon>Bacillota</taxon>
        <taxon>Bacilli</taxon>
        <taxon>Bacillales</taxon>
        <taxon>Bacillaceae</taxon>
        <taxon>Gracilibacillus</taxon>
    </lineage>
</organism>
<evidence type="ECO:0000256" key="8">
    <source>
        <dbReference type="HAMAP-Rule" id="MF_00500"/>
    </source>
</evidence>
<dbReference type="InterPro" id="IPR036510">
    <property type="entry name" value="Ribosomal_bS20_sf"/>
</dbReference>
<protein>
    <recommendedName>
        <fullName evidence="7 8">Small ribosomal subunit protein bS20</fullName>
    </recommendedName>
</protein>
<keyword evidence="9" id="KW-0175">Coiled coil</keyword>
<dbReference type="eggNOG" id="COG0268">
    <property type="taxonomic scope" value="Bacteria"/>
</dbReference>
<dbReference type="FunFam" id="1.20.58.110:FF:000001">
    <property type="entry name" value="30S ribosomal protein S20"/>
    <property type="match status" value="1"/>
</dbReference>
<name>W4VD70_9BACI</name>
<dbReference type="Gene3D" id="1.20.58.110">
    <property type="entry name" value="Ribosomal protein S20"/>
    <property type="match status" value="1"/>
</dbReference>
<dbReference type="GO" id="GO:0006412">
    <property type="term" value="P:translation"/>
    <property type="evidence" value="ECO:0007669"/>
    <property type="project" value="UniProtKB-UniRule"/>
</dbReference>
<keyword evidence="12" id="KW-1185">Reference proteome</keyword>
<evidence type="ECO:0000256" key="1">
    <source>
        <dbReference type="ARBA" id="ARBA00003134"/>
    </source>
</evidence>
<keyword evidence="5 8" id="KW-0689">Ribosomal protein</keyword>
<evidence type="ECO:0000256" key="2">
    <source>
        <dbReference type="ARBA" id="ARBA00007634"/>
    </source>
</evidence>
<evidence type="ECO:0000256" key="6">
    <source>
        <dbReference type="ARBA" id="ARBA00023274"/>
    </source>
</evidence>
<evidence type="ECO:0000256" key="4">
    <source>
        <dbReference type="ARBA" id="ARBA00022884"/>
    </source>
</evidence>
<dbReference type="GO" id="GO:0015935">
    <property type="term" value="C:small ribosomal subunit"/>
    <property type="evidence" value="ECO:0007669"/>
    <property type="project" value="TreeGrafter"/>
</dbReference>
<dbReference type="PANTHER" id="PTHR33398:SF1">
    <property type="entry name" value="SMALL RIBOSOMAL SUBUNIT PROTEIN BS20C"/>
    <property type="match status" value="1"/>
</dbReference>